<feature type="signal peptide" evidence="2">
    <location>
        <begin position="1"/>
        <end position="36"/>
    </location>
</feature>
<keyword evidence="4" id="KW-1185">Reference proteome</keyword>
<dbReference type="Proteomes" id="UP001596222">
    <property type="component" value="Unassembled WGS sequence"/>
</dbReference>
<dbReference type="RefSeq" id="WP_382040209.1">
    <property type="nucleotide sequence ID" value="NZ_JBHSKJ010000006.1"/>
</dbReference>
<name>A0ABV9ZYQ6_9ACTN</name>
<keyword evidence="1" id="KW-1133">Transmembrane helix</keyword>
<proteinExistence type="predicted"/>
<feature type="chain" id="PRO_5046674418" description="Secreted protein" evidence="2">
    <location>
        <begin position="37"/>
        <end position="286"/>
    </location>
</feature>
<accession>A0ABV9ZYQ6</accession>
<evidence type="ECO:0000256" key="1">
    <source>
        <dbReference type="SAM" id="Phobius"/>
    </source>
</evidence>
<protein>
    <recommendedName>
        <fullName evidence="5">Secreted protein</fullName>
    </recommendedName>
</protein>
<keyword evidence="1" id="KW-0472">Membrane</keyword>
<evidence type="ECO:0000313" key="4">
    <source>
        <dbReference type="Proteomes" id="UP001596222"/>
    </source>
</evidence>
<reference evidence="4" key="1">
    <citation type="journal article" date="2019" name="Int. J. Syst. Evol. Microbiol.">
        <title>The Global Catalogue of Microorganisms (GCM) 10K type strain sequencing project: providing services to taxonomists for standard genome sequencing and annotation.</title>
        <authorList>
            <consortium name="The Broad Institute Genomics Platform"/>
            <consortium name="The Broad Institute Genome Sequencing Center for Infectious Disease"/>
            <person name="Wu L."/>
            <person name="Ma J."/>
        </authorList>
    </citation>
    <scope>NUCLEOTIDE SEQUENCE [LARGE SCALE GENOMIC DNA]</scope>
    <source>
        <strain evidence="4">CGMCC 4.1641</strain>
    </source>
</reference>
<sequence>MRDTGMPRARRAARLSLGLALGASALLTAATGPALAAPAPVDIPDYQAAVDAVRSQATHNAICRFLGVPLPDGGPRGAQTIPARPDPCQGIPSFTVKLPAALYEVTPAFAAGTARPVLAEALRIAYVVSPVSPDSGSGRSATVLLAATRGGGWHLAGVRESDSDGTFPTKGAPGATVFSEPQLHAWYQLKLDNTVEPLNDAAKAGLDGRPSASLADYQNLVKGRYADKLPGSEYDTKGFSSGYAPTAPAHRSPSPAPLIIGGSGAALALAGGTFALRRRRRAAGSC</sequence>
<keyword evidence="2" id="KW-0732">Signal</keyword>
<organism evidence="3 4">
    <name type="scientific">Streptomyces aureoversilis</name>
    <dbReference type="NCBI Taxonomy" id="67277"/>
    <lineage>
        <taxon>Bacteria</taxon>
        <taxon>Bacillati</taxon>
        <taxon>Actinomycetota</taxon>
        <taxon>Actinomycetes</taxon>
        <taxon>Kitasatosporales</taxon>
        <taxon>Streptomycetaceae</taxon>
        <taxon>Streptomyces</taxon>
    </lineage>
</organism>
<evidence type="ECO:0008006" key="5">
    <source>
        <dbReference type="Google" id="ProtNLM"/>
    </source>
</evidence>
<gene>
    <name evidence="3" type="ORF">ACFPP6_12140</name>
</gene>
<comment type="caution">
    <text evidence="3">The sequence shown here is derived from an EMBL/GenBank/DDBJ whole genome shotgun (WGS) entry which is preliminary data.</text>
</comment>
<dbReference type="EMBL" id="JBHSKJ010000006">
    <property type="protein sequence ID" value="MFC5145408.1"/>
    <property type="molecule type" value="Genomic_DNA"/>
</dbReference>
<keyword evidence="1" id="KW-0812">Transmembrane</keyword>
<evidence type="ECO:0000256" key="2">
    <source>
        <dbReference type="SAM" id="SignalP"/>
    </source>
</evidence>
<feature type="transmembrane region" description="Helical" evidence="1">
    <location>
        <begin position="256"/>
        <end position="276"/>
    </location>
</feature>
<evidence type="ECO:0000313" key="3">
    <source>
        <dbReference type="EMBL" id="MFC5145408.1"/>
    </source>
</evidence>